<dbReference type="PROSITE" id="PS51186">
    <property type="entry name" value="GNAT"/>
    <property type="match status" value="1"/>
</dbReference>
<dbReference type="OrthoDB" id="9788916at2"/>
<accession>A0A238UE66</accession>
<name>A0A238UE66_9FLAO</name>
<evidence type="ECO:0000313" key="3">
    <source>
        <dbReference type="Proteomes" id="UP000215214"/>
    </source>
</evidence>
<dbReference type="Proteomes" id="UP000215214">
    <property type="component" value="Chromosome TJEJU"/>
</dbReference>
<dbReference type="KEGG" id="tje:TJEJU_3746"/>
<evidence type="ECO:0000259" key="1">
    <source>
        <dbReference type="PROSITE" id="PS51186"/>
    </source>
</evidence>
<dbReference type="PANTHER" id="PTHR43792">
    <property type="entry name" value="GNAT FAMILY, PUTATIVE (AFU_ORTHOLOGUE AFUA_3G00765)-RELATED-RELATED"/>
    <property type="match status" value="1"/>
</dbReference>
<dbReference type="GO" id="GO:0016747">
    <property type="term" value="F:acyltransferase activity, transferring groups other than amino-acyl groups"/>
    <property type="evidence" value="ECO:0007669"/>
    <property type="project" value="InterPro"/>
</dbReference>
<dbReference type="RefSeq" id="WP_095074515.1">
    <property type="nucleotide sequence ID" value="NZ_LT899436.1"/>
</dbReference>
<keyword evidence="3" id="KW-1185">Reference proteome</keyword>
<keyword evidence="2" id="KW-0808">Transferase</keyword>
<proteinExistence type="predicted"/>
<dbReference type="Pfam" id="PF13302">
    <property type="entry name" value="Acetyltransf_3"/>
    <property type="match status" value="1"/>
</dbReference>
<organism evidence="2 3">
    <name type="scientific">Tenacibaculum jejuense</name>
    <dbReference type="NCBI Taxonomy" id="584609"/>
    <lineage>
        <taxon>Bacteria</taxon>
        <taxon>Pseudomonadati</taxon>
        <taxon>Bacteroidota</taxon>
        <taxon>Flavobacteriia</taxon>
        <taxon>Flavobacteriales</taxon>
        <taxon>Flavobacteriaceae</taxon>
        <taxon>Tenacibaculum</taxon>
    </lineage>
</organism>
<dbReference type="InterPro" id="IPR016181">
    <property type="entry name" value="Acyl_CoA_acyltransferase"/>
</dbReference>
<protein>
    <submittedName>
        <fullName evidence="2">Acetyltransferase, GNAT family</fullName>
    </submittedName>
</protein>
<reference evidence="2 3" key="1">
    <citation type="submission" date="2017-07" db="EMBL/GenBank/DDBJ databases">
        <authorList>
            <person name="Sun Z.S."/>
            <person name="Albrecht U."/>
            <person name="Echele G."/>
            <person name="Lee C.C."/>
        </authorList>
    </citation>
    <scope>NUCLEOTIDE SEQUENCE [LARGE SCALE GENOMIC DNA]</scope>
    <source>
        <strain evidence="3">type strain: KCTC 22618</strain>
    </source>
</reference>
<dbReference type="InterPro" id="IPR000182">
    <property type="entry name" value="GNAT_dom"/>
</dbReference>
<dbReference type="AlphaFoldDB" id="A0A238UE66"/>
<dbReference type="SUPFAM" id="SSF55729">
    <property type="entry name" value="Acyl-CoA N-acyltransferases (Nat)"/>
    <property type="match status" value="1"/>
</dbReference>
<sequence>MKSEKIIIETERLIVREFVLDDYKDVYEFNSNVELHQFTGDEIIASEERAKEIIQDIWFQDYENYGYGRWAVLYKPKDKVIGFAGLKFLPEINETDIGFRFLPEYWGKGIASEVAKEIIKFGFENLNLNRIIGIAMPQNIGSCKVLEKIGLTFLKLDTYDHGSEFYNWYALDKVTYEDKKGK</sequence>
<dbReference type="Gene3D" id="3.40.630.30">
    <property type="match status" value="1"/>
</dbReference>
<dbReference type="InterPro" id="IPR051531">
    <property type="entry name" value="N-acetyltransferase"/>
</dbReference>
<dbReference type="PANTHER" id="PTHR43792:SF1">
    <property type="entry name" value="N-ACETYLTRANSFERASE DOMAIN-CONTAINING PROTEIN"/>
    <property type="match status" value="1"/>
</dbReference>
<feature type="domain" description="N-acetyltransferase" evidence="1">
    <location>
        <begin position="13"/>
        <end position="172"/>
    </location>
</feature>
<gene>
    <name evidence="2" type="ORF">TJEJU_3746</name>
</gene>
<dbReference type="EMBL" id="LT899436">
    <property type="protein sequence ID" value="SNR17382.1"/>
    <property type="molecule type" value="Genomic_DNA"/>
</dbReference>
<evidence type="ECO:0000313" key="2">
    <source>
        <dbReference type="EMBL" id="SNR17382.1"/>
    </source>
</evidence>